<comment type="pathway">
    <text evidence="4">Carbohydrate degradation; glycolysis; pyruvate from D-glyceraldehyde 3-phosphate: step 3/5.</text>
</comment>
<evidence type="ECO:0000256" key="4">
    <source>
        <dbReference type="HAMAP-Rule" id="MF_01039"/>
    </source>
</evidence>
<protein>
    <recommendedName>
        <fullName evidence="4">2,3-bisphosphoglycerate-dependent phosphoglycerate mutase</fullName>
        <shortName evidence="4">BPG-dependent PGAM</shortName>
        <shortName evidence="4">PGAM</shortName>
        <shortName evidence="4">Phosphoglyceromutase</shortName>
        <shortName evidence="4">dPGM</shortName>
        <ecNumber evidence="4">5.4.2.11</ecNumber>
    </recommendedName>
</protein>
<feature type="binding site" evidence="4 6">
    <location>
        <position position="121"/>
    </location>
    <ligand>
        <name>substrate</name>
    </ligand>
</feature>
<dbReference type="InterPro" id="IPR001345">
    <property type="entry name" value="PG/BPGM_mutase_AS"/>
</dbReference>
<keyword evidence="2 4" id="KW-0324">Glycolysis</keyword>
<keyword evidence="3 4" id="KW-0413">Isomerase</keyword>
<dbReference type="HAMAP" id="MF_01039">
    <property type="entry name" value="PGAM_GpmA"/>
    <property type="match status" value="1"/>
</dbReference>
<evidence type="ECO:0000256" key="3">
    <source>
        <dbReference type="ARBA" id="ARBA00023235"/>
    </source>
</evidence>
<keyword evidence="4" id="KW-0312">Gluconeogenesis</keyword>
<comment type="catalytic activity">
    <reaction evidence="4">
        <text>(2R)-2-phosphoglycerate = (2R)-3-phosphoglycerate</text>
        <dbReference type="Rhea" id="RHEA:15901"/>
        <dbReference type="ChEBI" id="CHEBI:58272"/>
        <dbReference type="ChEBI" id="CHEBI:58289"/>
        <dbReference type="EC" id="5.4.2.11"/>
    </reaction>
</comment>
<feature type="binding site" evidence="4 6">
    <location>
        <begin position="110"/>
        <end position="113"/>
    </location>
    <ligand>
        <name>substrate</name>
    </ligand>
</feature>
<evidence type="ECO:0000313" key="8">
    <source>
        <dbReference type="EMBL" id="KKS96979.1"/>
    </source>
</evidence>
<evidence type="ECO:0000256" key="2">
    <source>
        <dbReference type="ARBA" id="ARBA00023152"/>
    </source>
</evidence>
<feature type="binding site" evidence="4 6">
    <location>
        <begin position="22"/>
        <end position="23"/>
    </location>
    <ligand>
        <name>substrate</name>
    </ligand>
</feature>
<feature type="site" description="Transition state stabilizer" evidence="4 7">
    <location>
        <position position="180"/>
    </location>
</feature>
<comment type="caution">
    <text evidence="8">The sequence shown here is derived from an EMBL/GenBank/DDBJ whole genome shotgun (WGS) entry which is preliminary data.</text>
</comment>
<dbReference type="PATRIC" id="fig|1618578.3.peg.444"/>
<feature type="binding site" evidence="4 6">
    <location>
        <begin position="181"/>
        <end position="182"/>
    </location>
    <ligand>
        <name>substrate</name>
    </ligand>
</feature>
<feature type="binding site" evidence="4 6">
    <location>
        <begin position="9"/>
        <end position="16"/>
    </location>
    <ligand>
        <name>substrate</name>
    </ligand>
</feature>
<dbReference type="GO" id="GO:0004619">
    <property type="term" value="F:phosphoglycerate mutase activity"/>
    <property type="evidence" value="ECO:0007669"/>
    <property type="project" value="UniProtKB-UniRule"/>
</dbReference>
<dbReference type="SMART" id="SM00855">
    <property type="entry name" value="PGAM"/>
    <property type="match status" value="1"/>
</dbReference>
<dbReference type="Pfam" id="PF00300">
    <property type="entry name" value="His_Phos_1"/>
    <property type="match status" value="2"/>
</dbReference>
<dbReference type="InterPro" id="IPR005952">
    <property type="entry name" value="Phosphogly_mut1"/>
</dbReference>
<dbReference type="UniPathway" id="UPA00109">
    <property type="reaction ID" value="UER00186"/>
</dbReference>
<evidence type="ECO:0000256" key="5">
    <source>
        <dbReference type="PIRSR" id="PIRSR613078-1"/>
    </source>
</evidence>
<dbReference type="InterPro" id="IPR013078">
    <property type="entry name" value="His_Pase_superF_clade-1"/>
</dbReference>
<evidence type="ECO:0000256" key="7">
    <source>
        <dbReference type="PIRSR" id="PIRSR613078-3"/>
    </source>
</evidence>
<dbReference type="PANTHER" id="PTHR11931">
    <property type="entry name" value="PHOSPHOGLYCERATE MUTASE"/>
    <property type="match status" value="1"/>
</dbReference>
<gene>
    <name evidence="4" type="primary">gpmA</name>
    <name evidence="8" type="ORF">UV74_C0013G0101</name>
</gene>
<feature type="binding site" evidence="4 6">
    <location>
        <begin position="137"/>
        <end position="138"/>
    </location>
    <ligand>
        <name>substrate</name>
    </ligand>
</feature>
<dbReference type="STRING" id="1618578.UV74_C0013G0101"/>
<dbReference type="PROSITE" id="PS00175">
    <property type="entry name" value="PG_MUTASE"/>
    <property type="match status" value="1"/>
</dbReference>
<sequence>MKGILVIVRHGQSRFNELDIFTGWLDVPLSEKGIREAHKVAKHCKNFDYDAIFTSHLKRAHETLAVILSKQNKIGVFQHQSDKKYDIPDDANPHLSKKIINVYTDRALNERAYGALQGMNKKKVAEIYGKLQVLKWRRGFFDRPPHGESLKDVYDRVVPYIEKVIIPRLKRGETNLIVGHGNTLRAVIKFLENIGDDKISFVNLPLGHPLVYEYKDGVIERTD</sequence>
<reference evidence="8 9" key="1">
    <citation type="journal article" date="2015" name="Nature">
        <title>rRNA introns, odd ribosomes, and small enigmatic genomes across a large radiation of phyla.</title>
        <authorList>
            <person name="Brown C.T."/>
            <person name="Hug L.A."/>
            <person name="Thomas B.C."/>
            <person name="Sharon I."/>
            <person name="Castelle C.J."/>
            <person name="Singh A."/>
            <person name="Wilkins M.J."/>
            <person name="Williams K.H."/>
            <person name="Banfield J.F."/>
        </authorList>
    </citation>
    <scope>NUCLEOTIDE SEQUENCE [LARGE SCALE GENOMIC DNA]</scope>
</reference>
<dbReference type="EC" id="5.4.2.11" evidence="4"/>
<dbReference type="Gene3D" id="3.40.50.1240">
    <property type="entry name" value="Phosphoglycerate mutase-like"/>
    <property type="match status" value="1"/>
</dbReference>
<evidence type="ECO:0000256" key="1">
    <source>
        <dbReference type="ARBA" id="ARBA00006717"/>
    </source>
</evidence>
<dbReference type="PIRSF" id="PIRSF000709">
    <property type="entry name" value="6PFK_2-Ptase"/>
    <property type="match status" value="1"/>
</dbReference>
<dbReference type="InterPro" id="IPR029033">
    <property type="entry name" value="His_PPase_superfam"/>
</dbReference>
<dbReference type="GO" id="GO:0006094">
    <property type="term" value="P:gluconeogenesis"/>
    <property type="evidence" value="ECO:0007669"/>
    <property type="project" value="UniProtKB-UniRule"/>
</dbReference>
<proteinExistence type="inferred from homology"/>
<comment type="similarity">
    <text evidence="1 4">Belongs to the phosphoglycerate mutase family. BPG-dependent PGAM subfamily.</text>
</comment>
<evidence type="ECO:0000256" key="6">
    <source>
        <dbReference type="PIRSR" id="PIRSR613078-2"/>
    </source>
</evidence>
<dbReference type="AlphaFoldDB" id="A0A0G1DH01"/>
<comment type="function">
    <text evidence="4">Catalyzes the interconversion of 2-phosphoglycerate and 3-phosphoglycerate.</text>
</comment>
<dbReference type="EMBL" id="LCFQ01000013">
    <property type="protein sequence ID" value="KKS96979.1"/>
    <property type="molecule type" value="Genomic_DNA"/>
</dbReference>
<organism evidence="8 9">
    <name type="scientific">Candidatus Woesebacteria bacterium GW2011_GWB1_43_14</name>
    <dbReference type="NCBI Taxonomy" id="1618578"/>
    <lineage>
        <taxon>Bacteria</taxon>
        <taxon>Candidatus Woeseibacteriota</taxon>
    </lineage>
</organism>
<dbReference type="GO" id="GO:0006096">
    <property type="term" value="P:glycolytic process"/>
    <property type="evidence" value="ECO:0007669"/>
    <property type="project" value="UniProtKB-UniRule"/>
</dbReference>
<dbReference type="CDD" id="cd07067">
    <property type="entry name" value="HP_PGM_like"/>
    <property type="match status" value="1"/>
</dbReference>
<dbReference type="Proteomes" id="UP000034090">
    <property type="component" value="Unassembled WGS sequence"/>
</dbReference>
<accession>A0A0G1DH01</accession>
<name>A0A0G1DH01_9BACT</name>
<feature type="active site" description="Tele-phosphohistidine intermediate" evidence="4 5">
    <location>
        <position position="10"/>
    </location>
</feature>
<dbReference type="SUPFAM" id="SSF53254">
    <property type="entry name" value="Phosphoglycerate mutase-like"/>
    <property type="match status" value="1"/>
</dbReference>
<feature type="binding site" evidence="4 6">
    <location>
        <position position="59"/>
    </location>
    <ligand>
        <name>substrate</name>
    </ligand>
</feature>
<evidence type="ECO:0000313" key="9">
    <source>
        <dbReference type="Proteomes" id="UP000034090"/>
    </source>
</evidence>
<feature type="active site" description="Proton donor/acceptor" evidence="4 5">
    <location>
        <position position="110"/>
    </location>
</feature>